<evidence type="ECO:0000256" key="4">
    <source>
        <dbReference type="SAM" id="MobiDB-lite"/>
    </source>
</evidence>
<reference evidence="6 7" key="1">
    <citation type="submission" date="2020-02" db="EMBL/GenBank/DDBJ databases">
        <title>Comparative genomics of sulfur disproportionating microorganisms.</title>
        <authorList>
            <person name="Ward L.M."/>
            <person name="Bertran E."/>
            <person name="Johnston D.T."/>
        </authorList>
    </citation>
    <scope>NUCLEOTIDE SEQUENCE [LARGE SCALE GENOMIC DNA]</scope>
    <source>
        <strain evidence="6 7">DSM 3696</strain>
    </source>
</reference>
<dbReference type="AlphaFoldDB" id="A0A7K3NGY7"/>
<evidence type="ECO:0000313" key="7">
    <source>
        <dbReference type="Proteomes" id="UP000469724"/>
    </source>
</evidence>
<evidence type="ECO:0000313" key="6">
    <source>
        <dbReference type="EMBL" id="NDY55438.1"/>
    </source>
</evidence>
<evidence type="ECO:0000256" key="3">
    <source>
        <dbReference type="ARBA" id="ARBA00023014"/>
    </source>
</evidence>
<organism evidence="6 7">
    <name type="scientific">Desulfolutivibrio sulfodismutans</name>
    <dbReference type="NCBI Taxonomy" id="63561"/>
    <lineage>
        <taxon>Bacteria</taxon>
        <taxon>Pseudomonadati</taxon>
        <taxon>Thermodesulfobacteriota</taxon>
        <taxon>Desulfovibrionia</taxon>
        <taxon>Desulfovibrionales</taxon>
        <taxon>Desulfovibrionaceae</taxon>
        <taxon>Desulfolutivibrio</taxon>
    </lineage>
</organism>
<dbReference type="Pfam" id="PF13183">
    <property type="entry name" value="Fer4_8"/>
    <property type="match status" value="1"/>
</dbReference>
<dbReference type="InterPro" id="IPR017900">
    <property type="entry name" value="4Fe4S_Fe_S_CS"/>
</dbReference>
<dbReference type="InterPro" id="IPR017896">
    <property type="entry name" value="4Fe4S_Fe-S-bd"/>
</dbReference>
<comment type="caution">
    <text evidence="6">The sequence shown here is derived from an EMBL/GenBank/DDBJ whole genome shotgun (WGS) entry which is preliminary data.</text>
</comment>
<keyword evidence="7" id="KW-1185">Reference proteome</keyword>
<keyword evidence="1" id="KW-0479">Metal-binding</keyword>
<dbReference type="GO" id="GO:0051536">
    <property type="term" value="F:iron-sulfur cluster binding"/>
    <property type="evidence" value="ECO:0007669"/>
    <property type="project" value="UniProtKB-KW"/>
</dbReference>
<accession>A0A7K3NGY7</accession>
<proteinExistence type="predicted"/>
<feature type="domain" description="4Fe-4S ferredoxin-type" evidence="5">
    <location>
        <begin position="255"/>
        <end position="283"/>
    </location>
</feature>
<dbReference type="PROSITE" id="PS51379">
    <property type="entry name" value="4FE4S_FER_2"/>
    <property type="match status" value="1"/>
</dbReference>
<evidence type="ECO:0000259" key="5">
    <source>
        <dbReference type="PROSITE" id="PS51379"/>
    </source>
</evidence>
<dbReference type="InterPro" id="IPR009051">
    <property type="entry name" value="Helical_ferredxn"/>
</dbReference>
<protein>
    <submittedName>
        <fullName evidence="6">4Fe-4S ferredoxin</fullName>
    </submittedName>
</protein>
<evidence type="ECO:0000256" key="2">
    <source>
        <dbReference type="ARBA" id="ARBA00023004"/>
    </source>
</evidence>
<keyword evidence="2" id="KW-0408">Iron</keyword>
<dbReference type="PROSITE" id="PS00198">
    <property type="entry name" value="4FE4S_FER_1"/>
    <property type="match status" value="1"/>
</dbReference>
<dbReference type="EMBL" id="JAAGRQ010000004">
    <property type="protein sequence ID" value="NDY55438.1"/>
    <property type="molecule type" value="Genomic_DNA"/>
</dbReference>
<dbReference type="Gene3D" id="1.10.1060.10">
    <property type="entry name" value="Alpha-helical ferredoxin"/>
    <property type="match status" value="1"/>
</dbReference>
<dbReference type="InterPro" id="IPR007516">
    <property type="entry name" value="Co_F420_Hydgase/DH_bsu_N"/>
</dbReference>
<evidence type="ECO:0000256" key="1">
    <source>
        <dbReference type="ARBA" id="ARBA00022723"/>
    </source>
</evidence>
<sequence length="327" mass="36586">MKARTEKIREIAKRLLHEGKVDVVIGYARGTSPMREQPFFARTPEQADQLTWSSFCVGNTAKSLVQVARAGERAGVVAQGCASRNVVGLIVEKQVQRDKVVVIGVPCLGMVDFRKVEAQVARSEGRRVETVEEDGEELVVRGRGFEKRLKRKELLRDNCFTCQHRNPVLADELAAEPTAETGGGDIDKVAAPWEKFPAADRWARFRETFQDCIRCYACRDACPLCYCKTCFVDDARPQWLGKTQDMTDITSFHLMRAFHCAGRCTDCGACESACPQGLKMRRLTSKIEKDIRELYGYSAGMDVQAVPPMASFRPDDSDDFIKQGGEQ</sequence>
<dbReference type="Proteomes" id="UP000469724">
    <property type="component" value="Unassembled WGS sequence"/>
</dbReference>
<gene>
    <name evidence="6" type="ORF">G3N56_01600</name>
</gene>
<dbReference type="RefSeq" id="WP_163300491.1">
    <property type="nucleotide sequence ID" value="NZ_JAAGRQ010000004.1"/>
</dbReference>
<feature type="region of interest" description="Disordered" evidence="4">
    <location>
        <begin position="307"/>
        <end position="327"/>
    </location>
</feature>
<keyword evidence="3" id="KW-0411">Iron-sulfur</keyword>
<dbReference type="Pfam" id="PF04422">
    <property type="entry name" value="FrhB_FdhB_N"/>
    <property type="match status" value="1"/>
</dbReference>
<dbReference type="GO" id="GO:0046872">
    <property type="term" value="F:metal ion binding"/>
    <property type="evidence" value="ECO:0007669"/>
    <property type="project" value="UniProtKB-KW"/>
</dbReference>
<dbReference type="SUPFAM" id="SSF46548">
    <property type="entry name" value="alpha-helical ferredoxin"/>
    <property type="match status" value="1"/>
</dbReference>
<name>A0A7K3NGY7_9BACT</name>